<dbReference type="PRINTS" id="PR01276">
    <property type="entry name" value="TYPE2KERATIN"/>
</dbReference>
<dbReference type="Pfam" id="PF00038">
    <property type="entry name" value="Filament"/>
    <property type="match status" value="1"/>
</dbReference>
<dbReference type="SMART" id="SM01391">
    <property type="entry name" value="Filament"/>
    <property type="match status" value="1"/>
</dbReference>
<dbReference type="EMBL" id="VZTM01035491">
    <property type="protein sequence ID" value="NXT01411.1"/>
    <property type="molecule type" value="Genomic_DNA"/>
</dbReference>
<feature type="domain" description="IF rod" evidence="5">
    <location>
        <begin position="115"/>
        <end position="254"/>
    </location>
</feature>
<keyword evidence="2" id="KW-0403">Intermediate filament</keyword>
<evidence type="ECO:0000256" key="2">
    <source>
        <dbReference type="ARBA" id="ARBA00022754"/>
    </source>
</evidence>
<dbReference type="InterPro" id="IPR003054">
    <property type="entry name" value="Keratin_II"/>
</dbReference>
<dbReference type="GO" id="GO:0005615">
    <property type="term" value="C:extracellular space"/>
    <property type="evidence" value="ECO:0007669"/>
    <property type="project" value="TreeGrafter"/>
</dbReference>
<keyword evidence="1" id="KW-0416">Keratin</keyword>
<evidence type="ECO:0000313" key="6">
    <source>
        <dbReference type="EMBL" id="NXT01411.1"/>
    </source>
</evidence>
<proteinExistence type="predicted"/>
<dbReference type="InterPro" id="IPR039008">
    <property type="entry name" value="IF_rod_dom"/>
</dbReference>
<dbReference type="SUPFAM" id="SSF64593">
    <property type="entry name" value="Intermediate filament protein, coiled coil region"/>
    <property type="match status" value="2"/>
</dbReference>
<organism evidence="6 7">
    <name type="scientific">Jacana jacana</name>
    <name type="common">Wattled jacana</name>
    <name type="synonym">Parra jacana</name>
    <dbReference type="NCBI Taxonomy" id="54508"/>
    <lineage>
        <taxon>Eukaryota</taxon>
        <taxon>Metazoa</taxon>
        <taxon>Chordata</taxon>
        <taxon>Craniata</taxon>
        <taxon>Vertebrata</taxon>
        <taxon>Euteleostomi</taxon>
        <taxon>Archelosauria</taxon>
        <taxon>Archosauria</taxon>
        <taxon>Dinosauria</taxon>
        <taxon>Saurischia</taxon>
        <taxon>Theropoda</taxon>
        <taxon>Coelurosauria</taxon>
        <taxon>Aves</taxon>
        <taxon>Neognathae</taxon>
        <taxon>Neoaves</taxon>
        <taxon>Charadriiformes</taxon>
        <taxon>Jacanidae</taxon>
        <taxon>Jacana</taxon>
    </lineage>
</organism>
<dbReference type="Gene3D" id="1.20.5.1160">
    <property type="entry name" value="Vasodilator-stimulated phosphoprotein"/>
    <property type="match status" value="1"/>
</dbReference>
<dbReference type="Pfam" id="PF16208">
    <property type="entry name" value="Keratin_2_head"/>
    <property type="match status" value="1"/>
</dbReference>
<dbReference type="GO" id="GO:0030280">
    <property type="term" value="F:structural constituent of skin epidermis"/>
    <property type="evidence" value="ECO:0007669"/>
    <property type="project" value="TreeGrafter"/>
</dbReference>
<dbReference type="Proteomes" id="UP000550086">
    <property type="component" value="Unassembled WGS sequence"/>
</dbReference>
<feature type="non-terminal residue" evidence="6">
    <location>
        <position position="1"/>
    </location>
</feature>
<evidence type="ECO:0000313" key="7">
    <source>
        <dbReference type="Proteomes" id="UP000550086"/>
    </source>
</evidence>
<evidence type="ECO:0000256" key="3">
    <source>
        <dbReference type="ARBA" id="ARBA00023054"/>
    </source>
</evidence>
<protein>
    <submittedName>
        <fullName evidence="6">K2CO protein</fullName>
    </submittedName>
</protein>
<dbReference type="PANTHER" id="PTHR45616:SF21">
    <property type="entry name" value="KERATIN, TYPE II CYTOSKELETAL 7"/>
    <property type="match status" value="1"/>
</dbReference>
<gene>
    <name evidence="6" type="primary">K2co</name>
    <name evidence="6" type="ORF">JACJAC_R03127</name>
</gene>
<evidence type="ECO:0000256" key="4">
    <source>
        <dbReference type="SAM" id="Coils"/>
    </source>
</evidence>
<sequence>MSRSVSFSSRSAAVPGISQMRISTVSSTRGAGGAGLSRAGGFGSSSLYNLGSANKRISFGAGSSFSSRSGYGYGGMGFGGPLSPGGIQEITINQSLLTPLNLEIDPNIQRVRKEEKEQIKTLNNKFASFIDKVRFLEQQNKILETKWSLLQDQKTSRSNIAPMFEAYISNLRRQLDGLLGDKGRLEGELKNMQDLVEDFKTKYEDEINRRTAAENEFVILKKDVDAAYINKVELEAKVDALTDEINFLRSLYEA</sequence>
<dbReference type="AlphaFoldDB" id="A0A7L2Z0S5"/>
<dbReference type="GO" id="GO:0031424">
    <property type="term" value="P:keratinization"/>
    <property type="evidence" value="ECO:0007669"/>
    <property type="project" value="TreeGrafter"/>
</dbReference>
<keyword evidence="7" id="KW-1185">Reference proteome</keyword>
<name>A0A7L2Z0S5_JACJC</name>
<dbReference type="GO" id="GO:0045109">
    <property type="term" value="P:intermediate filament organization"/>
    <property type="evidence" value="ECO:0007669"/>
    <property type="project" value="TreeGrafter"/>
</dbReference>
<dbReference type="PANTHER" id="PTHR45616">
    <property type="entry name" value="GATA-TYPE DOMAIN-CONTAINING PROTEIN"/>
    <property type="match status" value="1"/>
</dbReference>
<dbReference type="GO" id="GO:0045095">
    <property type="term" value="C:keratin filament"/>
    <property type="evidence" value="ECO:0007669"/>
    <property type="project" value="InterPro"/>
</dbReference>
<dbReference type="InterPro" id="IPR032444">
    <property type="entry name" value="Keratin_2_head"/>
</dbReference>
<feature type="coiled-coil region" evidence="4">
    <location>
        <begin position="168"/>
        <end position="251"/>
    </location>
</feature>
<accession>A0A7L2Z0S5</accession>
<comment type="caution">
    <text evidence="6">The sequence shown here is derived from an EMBL/GenBank/DDBJ whole genome shotgun (WGS) entry which is preliminary data.</text>
</comment>
<dbReference type="PROSITE" id="PS51842">
    <property type="entry name" value="IF_ROD_2"/>
    <property type="match status" value="1"/>
</dbReference>
<reference evidence="6 7" key="1">
    <citation type="submission" date="2019-09" db="EMBL/GenBank/DDBJ databases">
        <title>Bird 10,000 Genomes (B10K) Project - Family phase.</title>
        <authorList>
            <person name="Zhang G."/>
        </authorList>
    </citation>
    <scope>NUCLEOTIDE SEQUENCE [LARGE SCALE GENOMIC DNA]</scope>
    <source>
        <strain evidence="6">B10K-DU-002-59</strain>
        <tissue evidence="6">Muscle</tissue>
    </source>
</reference>
<keyword evidence="3 4" id="KW-0175">Coiled coil</keyword>
<evidence type="ECO:0000259" key="5">
    <source>
        <dbReference type="PROSITE" id="PS51842"/>
    </source>
</evidence>
<dbReference type="FunFam" id="1.20.5.1160:FF:000001">
    <property type="entry name" value="Keratin type II"/>
    <property type="match status" value="1"/>
</dbReference>
<feature type="coiled-coil region" evidence="4">
    <location>
        <begin position="112"/>
        <end position="139"/>
    </location>
</feature>
<dbReference type="OrthoDB" id="2441647at2759"/>
<feature type="non-terminal residue" evidence="6">
    <location>
        <position position="254"/>
    </location>
</feature>
<evidence type="ECO:0000256" key="1">
    <source>
        <dbReference type="ARBA" id="ARBA00022744"/>
    </source>
</evidence>